<dbReference type="InterPro" id="IPR038484">
    <property type="entry name" value="MucB/RseB_C_sf"/>
</dbReference>
<dbReference type="Gene3D" id="3.30.200.100">
    <property type="entry name" value="MucB/RseB, C-terminal domain"/>
    <property type="match status" value="1"/>
</dbReference>
<evidence type="ECO:0000313" key="8">
    <source>
        <dbReference type="EMBL" id="MBR7745020.1"/>
    </source>
</evidence>
<protein>
    <submittedName>
        <fullName evidence="8">MucB/RseB C-terminal domain-containing protein</fullName>
    </submittedName>
</protein>
<comment type="similarity">
    <text evidence="2">Belongs to the RseB family.</text>
</comment>
<dbReference type="InterPro" id="IPR005588">
    <property type="entry name" value="MucB_RseB"/>
</dbReference>
<dbReference type="Pfam" id="PF17188">
    <property type="entry name" value="MucB_RseB_C"/>
    <property type="match status" value="1"/>
</dbReference>
<dbReference type="PANTHER" id="PTHR38782:SF1">
    <property type="entry name" value="SIGMA-E FACTOR REGULATORY PROTEIN RSEB"/>
    <property type="match status" value="1"/>
</dbReference>
<feature type="chain" id="PRO_5036692480" evidence="5">
    <location>
        <begin position="27"/>
        <end position="333"/>
    </location>
</feature>
<evidence type="ECO:0000256" key="2">
    <source>
        <dbReference type="ARBA" id="ARBA00008150"/>
    </source>
</evidence>
<dbReference type="InterPro" id="IPR033434">
    <property type="entry name" value="MucB/RseB_N"/>
</dbReference>
<dbReference type="InterPro" id="IPR033436">
    <property type="entry name" value="MucB/RseB_C"/>
</dbReference>
<evidence type="ECO:0000259" key="6">
    <source>
        <dbReference type="Pfam" id="PF03888"/>
    </source>
</evidence>
<dbReference type="EMBL" id="JAGSPM010000001">
    <property type="protein sequence ID" value="MBR7745020.1"/>
    <property type="molecule type" value="Genomic_DNA"/>
</dbReference>
<proteinExistence type="inferred from homology"/>
<dbReference type="PANTHER" id="PTHR38782">
    <property type="match status" value="1"/>
</dbReference>
<dbReference type="AlphaFoldDB" id="A0A941DCP4"/>
<dbReference type="Proteomes" id="UP000680158">
    <property type="component" value="Unassembled WGS sequence"/>
</dbReference>
<dbReference type="CDD" id="cd16327">
    <property type="entry name" value="RseB"/>
    <property type="match status" value="1"/>
</dbReference>
<evidence type="ECO:0000256" key="3">
    <source>
        <dbReference type="ARBA" id="ARBA00022729"/>
    </source>
</evidence>
<accession>A0A941DCP4</accession>
<evidence type="ECO:0000256" key="1">
    <source>
        <dbReference type="ARBA" id="ARBA00004418"/>
    </source>
</evidence>
<sequence length="333" mass="37106">MWFRHILLFACCSLLTLVSTISYASASEERDLMKMLQSVQLAAKKTSYSGTFVYQQGNQIRTSKITHGFDGDTEVEKLEILDAKPREYIRRDGEVACYLPESKVIQIEKNLSQEEFPALLNQNVQSLPDSYSIKKAQMSRVAGLECQVVNFQPKDSLRYGFRLCVEKNTGLLLGLQTLNTRSEVIEQIAFTQIALGEVDKAKLKPSFANVSQWKIENMTVQANVNSGWNVKNLPSGFKKTLETKRFIPISGNVSGTDANQTKSHQVVQMMFSDGLSTISVFVEPNTGSRTEGSLQQGAMTIMGKRLGDSWLTVVGEVPNAAIKQVINSIQFKK</sequence>
<comment type="caution">
    <text evidence="8">The sequence shown here is derived from an EMBL/GenBank/DDBJ whole genome shotgun (WGS) entry which is preliminary data.</text>
</comment>
<comment type="subcellular location">
    <subcellularLocation>
        <location evidence="1">Periplasm</location>
    </subcellularLocation>
</comment>
<dbReference type="PIRSF" id="PIRSF005427">
    <property type="entry name" value="RseB"/>
    <property type="match status" value="1"/>
</dbReference>
<evidence type="ECO:0000256" key="4">
    <source>
        <dbReference type="ARBA" id="ARBA00022764"/>
    </source>
</evidence>
<feature type="domain" description="MucB/RseB C-terminal" evidence="7">
    <location>
        <begin position="225"/>
        <end position="330"/>
    </location>
</feature>
<keyword evidence="9" id="KW-1185">Reference proteome</keyword>
<dbReference type="GO" id="GO:0042597">
    <property type="term" value="C:periplasmic space"/>
    <property type="evidence" value="ECO:0007669"/>
    <property type="project" value="UniProtKB-SubCell"/>
</dbReference>
<dbReference type="Pfam" id="PF03888">
    <property type="entry name" value="MucB_RseB"/>
    <property type="match status" value="1"/>
</dbReference>
<name>A0A941DCP4_9BURK</name>
<feature type="domain" description="MucB/RseB N-terminal" evidence="6">
    <location>
        <begin position="34"/>
        <end position="206"/>
    </location>
</feature>
<keyword evidence="3 5" id="KW-0732">Signal</keyword>
<evidence type="ECO:0000313" key="9">
    <source>
        <dbReference type="Proteomes" id="UP000680158"/>
    </source>
</evidence>
<evidence type="ECO:0000256" key="5">
    <source>
        <dbReference type="SAM" id="SignalP"/>
    </source>
</evidence>
<dbReference type="Gene3D" id="2.50.20.10">
    <property type="entry name" value="Lipoprotein localisation LolA/LolB/LppX"/>
    <property type="match status" value="1"/>
</dbReference>
<evidence type="ECO:0000259" key="7">
    <source>
        <dbReference type="Pfam" id="PF17188"/>
    </source>
</evidence>
<feature type="signal peptide" evidence="5">
    <location>
        <begin position="1"/>
        <end position="26"/>
    </location>
</feature>
<reference evidence="8 9" key="1">
    <citation type="submission" date="2021-04" db="EMBL/GenBank/DDBJ databases">
        <title>novel species isolated from subtropical streams in China.</title>
        <authorList>
            <person name="Lu H."/>
        </authorList>
    </citation>
    <scope>NUCLEOTIDE SEQUENCE [LARGE SCALE GENOMIC DNA]</scope>
    <source>
        <strain evidence="8 9">BYS107W</strain>
    </source>
</reference>
<organism evidence="8 9">
    <name type="scientific">Undibacterium baiyunense</name>
    <dbReference type="NCBI Taxonomy" id="2828731"/>
    <lineage>
        <taxon>Bacteria</taxon>
        <taxon>Pseudomonadati</taxon>
        <taxon>Pseudomonadota</taxon>
        <taxon>Betaproteobacteria</taxon>
        <taxon>Burkholderiales</taxon>
        <taxon>Oxalobacteraceae</taxon>
        <taxon>Undibacterium</taxon>
    </lineage>
</organism>
<gene>
    <name evidence="8" type="ORF">KDM92_00385</name>
</gene>
<keyword evidence="4" id="KW-0574">Periplasm</keyword>